<reference evidence="1" key="1">
    <citation type="journal article" date="2019" name="J. Gen. Virol.">
        <title>Detection and characterization of a novel bat-borne coronavirus in Singapore using multiple molecular approaches.</title>
        <authorList>
            <person name="Lim X.F."/>
            <person name="Lee C.B."/>
            <person name="Pascoe S.M."/>
            <person name="How C.B."/>
            <person name="Chan S."/>
            <person name="Tan J.H."/>
            <person name="Yang X."/>
            <person name="Zhou P."/>
            <person name="Shi Z."/>
            <person name="Sessions O.M."/>
            <person name="Wang L.F."/>
            <person name="Ng L.C."/>
            <person name="Anderson D.E."/>
            <person name="Yap G."/>
        </authorList>
    </citation>
    <scope>NUCLEOTIDE SEQUENCE</scope>
    <source>
        <strain evidence="1">BtCoV22/29</strain>
    </source>
</reference>
<proteinExistence type="predicted"/>
<protein>
    <submittedName>
        <fullName evidence="1">Uncharacterized protein</fullName>
    </submittedName>
</protein>
<organism evidence="1">
    <name type="scientific">Betacoronavirus BtCoV22/29</name>
    <dbReference type="NCBI Taxonomy" id="2604656"/>
    <lineage>
        <taxon>Viruses</taxon>
        <taxon>Riboviria</taxon>
        <taxon>Orthornavirae</taxon>
        <taxon>Pisuviricota</taxon>
        <taxon>Pisoniviricetes</taxon>
        <taxon>Nidovirales</taxon>
        <taxon>Cornidovirineae</taxon>
        <taxon>Coronaviridae</taxon>
        <taxon>Orthocoronavirinae</taxon>
        <taxon>Betacoronavirus</taxon>
    </lineage>
</organism>
<dbReference type="EMBL" id="MN187553">
    <property type="protein sequence ID" value="QEI22727.1"/>
    <property type="molecule type" value="Genomic_RNA"/>
</dbReference>
<name>A0A5C0C9C3_9BETC</name>
<evidence type="ECO:0000313" key="1">
    <source>
        <dbReference type="EMBL" id="QEI22727.1"/>
    </source>
</evidence>
<sequence>MNVLATLCFLSLFSPLLGQFAFSVLRVCQPVCHSVKIHCPESNLLESEKFEICLPYIPFLFQETGLWKNFLNSSTHSGIRIRLLSSCFQNKHVSGCVGLENRCKHGEVHTQQLGGLIQKLCVKFIDPTAYEPGYRYVFNGHGFLGSEQFRATDHANYNNLAQLNPGEGKTSEDDYEEDEYWFLWRTPKPGSGYEHLP</sequence>
<accession>A0A5C0C9C3</accession>